<dbReference type="SUPFAM" id="SSF50249">
    <property type="entry name" value="Nucleic acid-binding proteins"/>
    <property type="match status" value="1"/>
</dbReference>
<dbReference type="EMBL" id="CP002000">
    <property type="protein sequence ID" value="ADJ45647.1"/>
    <property type="molecule type" value="Genomic_DNA"/>
</dbReference>
<dbReference type="Pfam" id="PF12172">
    <property type="entry name" value="zf-ChsH2"/>
    <property type="match status" value="1"/>
</dbReference>
<feature type="domain" description="ChsH2 C-terminal OB-fold" evidence="1">
    <location>
        <begin position="54"/>
        <end position="117"/>
    </location>
</feature>
<dbReference type="AlphaFoldDB" id="A0A0H3D5T9"/>
<dbReference type="PANTHER" id="PTHR34075:SF5">
    <property type="entry name" value="BLR3430 PROTEIN"/>
    <property type="match status" value="1"/>
</dbReference>
<evidence type="ECO:0000259" key="2">
    <source>
        <dbReference type="Pfam" id="PF12172"/>
    </source>
</evidence>
<dbReference type="Gene3D" id="6.10.30.10">
    <property type="match status" value="1"/>
</dbReference>
<dbReference type="Pfam" id="PF01796">
    <property type="entry name" value="OB_ChsH2_C"/>
    <property type="match status" value="1"/>
</dbReference>
<dbReference type="InterPro" id="IPR052513">
    <property type="entry name" value="Thioester_dehydratase-like"/>
</dbReference>
<evidence type="ECO:0008006" key="5">
    <source>
        <dbReference type="Google" id="ProtNLM"/>
    </source>
</evidence>
<organism evidence="3 4">
    <name type="scientific">Amycolatopsis mediterranei (strain U-32)</name>
    <dbReference type="NCBI Taxonomy" id="749927"/>
    <lineage>
        <taxon>Bacteria</taxon>
        <taxon>Bacillati</taxon>
        <taxon>Actinomycetota</taxon>
        <taxon>Actinomycetes</taxon>
        <taxon>Pseudonocardiales</taxon>
        <taxon>Pseudonocardiaceae</taxon>
        <taxon>Amycolatopsis</taxon>
    </lineage>
</organism>
<evidence type="ECO:0000313" key="4">
    <source>
        <dbReference type="Proteomes" id="UP000000328"/>
    </source>
</evidence>
<dbReference type="Proteomes" id="UP000000328">
    <property type="component" value="Chromosome"/>
</dbReference>
<dbReference type="OrthoDB" id="7470921at2"/>
<dbReference type="InterPro" id="IPR022002">
    <property type="entry name" value="ChsH2_Znr"/>
</dbReference>
<dbReference type="PATRIC" id="fig|749927.5.peg.3998"/>
<gene>
    <name evidence="3" type="ordered locus">AMED_3868</name>
</gene>
<reference evidence="3 4" key="1">
    <citation type="journal article" date="2010" name="Cell Res.">
        <title>Complete genome sequence of the rifamycin SV-producing Amycolatopsis mediterranei U32 revealed its genetic characteristics in phylogeny and metabolism.</title>
        <authorList>
            <person name="Zhao W."/>
            <person name="Zhong Y."/>
            <person name="Yuan H."/>
            <person name="Wang J."/>
            <person name="Zheng H."/>
            <person name="Wang Y."/>
            <person name="Cen X."/>
            <person name="Xu F."/>
            <person name="Bai J."/>
            <person name="Han X."/>
            <person name="Lu G."/>
            <person name="Zhu Y."/>
            <person name="Shao Z."/>
            <person name="Yan H."/>
            <person name="Li C."/>
            <person name="Peng N."/>
            <person name="Zhang Z."/>
            <person name="Zhang Y."/>
            <person name="Lin W."/>
            <person name="Fan Y."/>
            <person name="Qin Z."/>
            <person name="Hu Y."/>
            <person name="Zhu B."/>
            <person name="Wang S."/>
            <person name="Ding X."/>
            <person name="Zhao G.P."/>
        </authorList>
    </citation>
    <scope>NUCLEOTIDE SEQUENCE [LARGE SCALE GENOMIC DNA]</scope>
    <source>
        <strain evidence="4">U-32</strain>
    </source>
</reference>
<feature type="domain" description="ChsH2 rubredoxin-like zinc ribbon" evidence="2">
    <location>
        <begin position="17"/>
        <end position="53"/>
    </location>
</feature>
<name>A0A0H3D5T9_AMYMU</name>
<dbReference type="eggNOG" id="COG1545">
    <property type="taxonomic scope" value="Bacteria"/>
</dbReference>
<evidence type="ECO:0000259" key="1">
    <source>
        <dbReference type="Pfam" id="PF01796"/>
    </source>
</evidence>
<dbReference type="InterPro" id="IPR012340">
    <property type="entry name" value="NA-bd_OB-fold"/>
</dbReference>
<dbReference type="KEGG" id="amd:AMED_3868"/>
<accession>A0A0H3D5T9</accession>
<dbReference type="PANTHER" id="PTHR34075">
    <property type="entry name" value="BLR3430 PROTEIN"/>
    <property type="match status" value="1"/>
</dbReference>
<sequence>MMSRPVPEPTALSRPFWAAAAEGRLVLPECADCGLRFFVPEPVCPRCLSRNWDWAPSAGTGTVYSVTVVHRAPGPGFEVPFALAIVDLDDGVTMLSHVVGCPVDEVVIGLPVRVDFRPLTDELTLPYFVPR</sequence>
<proteinExistence type="predicted"/>
<evidence type="ECO:0000313" key="3">
    <source>
        <dbReference type="EMBL" id="ADJ45647.1"/>
    </source>
</evidence>
<dbReference type="InterPro" id="IPR002878">
    <property type="entry name" value="ChsH2_C"/>
</dbReference>
<dbReference type="HOGENOM" id="CLU_119412_1_2_11"/>
<protein>
    <recommendedName>
        <fullName evidence="5">DUF35 domain-containing protein</fullName>
    </recommendedName>
</protein>